<dbReference type="Pfam" id="PF13424">
    <property type="entry name" value="TPR_12"/>
    <property type="match status" value="1"/>
</dbReference>
<feature type="repeat" description="TPR" evidence="1">
    <location>
        <begin position="241"/>
        <end position="274"/>
    </location>
</feature>
<protein>
    <submittedName>
        <fullName evidence="4">Tetratricopeptide repeat protein</fullName>
    </submittedName>
</protein>
<evidence type="ECO:0000256" key="1">
    <source>
        <dbReference type="PROSITE-ProRule" id="PRU00339"/>
    </source>
</evidence>
<dbReference type="InterPro" id="IPR011990">
    <property type="entry name" value="TPR-like_helical_dom_sf"/>
</dbReference>
<comment type="caution">
    <text evidence="4">The sequence shown here is derived from an EMBL/GenBank/DDBJ whole genome shotgun (WGS) entry which is preliminary data.</text>
</comment>
<dbReference type="Gene3D" id="1.25.40.10">
    <property type="entry name" value="Tetratricopeptide repeat domain"/>
    <property type="match status" value="2"/>
</dbReference>
<feature type="domain" description="CHAT" evidence="3">
    <location>
        <begin position="627"/>
        <end position="921"/>
    </location>
</feature>
<evidence type="ECO:0000313" key="4">
    <source>
        <dbReference type="EMBL" id="PSK81767.1"/>
    </source>
</evidence>
<feature type="repeat" description="TPR" evidence="1">
    <location>
        <begin position="120"/>
        <end position="153"/>
    </location>
</feature>
<dbReference type="OrthoDB" id="9771112at2"/>
<keyword evidence="2" id="KW-1133">Transmembrane helix</keyword>
<dbReference type="Pfam" id="PF13181">
    <property type="entry name" value="TPR_8"/>
    <property type="match status" value="1"/>
</dbReference>
<keyword evidence="1" id="KW-0802">TPR repeat</keyword>
<organism evidence="4 5">
    <name type="scientific">Prolixibacter denitrificans</name>
    <dbReference type="NCBI Taxonomy" id="1541063"/>
    <lineage>
        <taxon>Bacteria</taxon>
        <taxon>Pseudomonadati</taxon>
        <taxon>Bacteroidota</taxon>
        <taxon>Bacteroidia</taxon>
        <taxon>Marinilabiliales</taxon>
        <taxon>Prolixibacteraceae</taxon>
        <taxon>Prolixibacter</taxon>
    </lineage>
</organism>
<evidence type="ECO:0000259" key="3">
    <source>
        <dbReference type="Pfam" id="PF12770"/>
    </source>
</evidence>
<dbReference type="PANTHER" id="PTHR10098">
    <property type="entry name" value="RAPSYN-RELATED"/>
    <property type="match status" value="1"/>
</dbReference>
<dbReference type="InterPro" id="IPR024983">
    <property type="entry name" value="CHAT_dom"/>
</dbReference>
<accession>A0A2P8C9X2</accession>
<dbReference type="SUPFAM" id="SSF48452">
    <property type="entry name" value="TPR-like"/>
    <property type="match status" value="2"/>
</dbReference>
<dbReference type="EMBL" id="PYGC01000008">
    <property type="protein sequence ID" value="PSK81767.1"/>
    <property type="molecule type" value="Genomic_DNA"/>
</dbReference>
<keyword evidence="2" id="KW-0812">Transmembrane</keyword>
<dbReference type="PANTHER" id="PTHR10098:SF108">
    <property type="entry name" value="TETRATRICOPEPTIDE REPEAT PROTEIN 28"/>
    <property type="match status" value="1"/>
</dbReference>
<dbReference type="SMART" id="SM00028">
    <property type="entry name" value="TPR"/>
    <property type="match status" value="5"/>
</dbReference>
<feature type="transmembrane region" description="Helical" evidence="2">
    <location>
        <begin position="932"/>
        <end position="951"/>
    </location>
</feature>
<sequence>MRLYNLFFHWSGKVLILGIFILLTIPAWGEVDSIQKEDHYSEAVSEFRNFNFEDALAKFKLAIDDRVEQYGEMSIEVGNVYSNIGIILKQVGRDKEAIDNYSEAEKIYLQVGKKALPNLASLYNNIGFLYIQNGDFNTALTYLENSKSIFERIRRLDSPNYLTLLLNLTTAYTMLKRYPDAFSVVNELKGRDKNAYALLSYYESTGYVYSKMEKYPEALENLFSAYEYGKEKLGEDFYHEEVILSNIGTAYLNEDQYNNALLYFNKSLLLAKKKFGEKNEASSVILGNIGVVYIRKSAKASDLSKFLVEKRNLILKSLDYFQQALIAISPDFDEKDWSRNPDIQNSYSNGQLLENLKRKADALRQLAEVETNSGDQESAMKYLKNSLSTYEQAIEVIHLLRNGYLNQESKLALAENEQSTYFETVDVATKLYEKTGERHYLEQAFEVSERGKSATFLSALRDLKAQKFGGIPDSLRNQEETLKSEIAAYKAFIFNENNKEKPDSVKLGRWQSKVYELEQNYSDLIHLFEQNYPNYYNLKYSDDVVTVDKLQNYLKHRDALIEYAVNEPEKGKPGELITFFVTSQKCEVKRQVLNDGYNKDINTFLGFLRNPDVLNTNRKSYNAYARSAYSLYKLLVQPFASEIQGYRLIFIPDNKLAYLPFDGMISSMPDTTHMDFRKLHYLIKDFPISYSYSATLLYQYFKSDATAPHNLIAFAPDYSKGATVDINAIRDGVRENLSPLPGAKEEVKGITKLISGDVFDNSKATESNFKKDAGNYDILHLAMHTVLNDSLPMYSKLVFSPESDTINDGWLNTYEVYNMKLKARLAVLSACNTGSGKLRKGEGVVSLARGFLYAGCPSIVMTLWNVEDVSSAKLMINFYKYLLKGYSKDEALRKAKLDHLANADPLKAHPYYWLGYVLVGDQTPLFSTKVPYFIGLIIILLFVVIGERFWVERRRKRRMKR</sequence>
<evidence type="ECO:0000256" key="2">
    <source>
        <dbReference type="SAM" id="Phobius"/>
    </source>
</evidence>
<dbReference type="PROSITE" id="PS50005">
    <property type="entry name" value="TPR"/>
    <property type="match status" value="2"/>
</dbReference>
<proteinExistence type="predicted"/>
<name>A0A2P8C9X2_9BACT</name>
<dbReference type="InterPro" id="IPR019734">
    <property type="entry name" value="TPR_rpt"/>
</dbReference>
<dbReference type="Proteomes" id="UP000240621">
    <property type="component" value="Unassembled WGS sequence"/>
</dbReference>
<dbReference type="AlphaFoldDB" id="A0A2P8C9X2"/>
<gene>
    <name evidence="4" type="ORF">CLV93_108168</name>
</gene>
<dbReference type="Pfam" id="PF12770">
    <property type="entry name" value="CHAT"/>
    <property type="match status" value="1"/>
</dbReference>
<reference evidence="4 5" key="1">
    <citation type="submission" date="2018-03" db="EMBL/GenBank/DDBJ databases">
        <title>Genomic Encyclopedia of Archaeal and Bacterial Type Strains, Phase II (KMG-II): from individual species to whole genera.</title>
        <authorList>
            <person name="Goeker M."/>
        </authorList>
    </citation>
    <scope>NUCLEOTIDE SEQUENCE [LARGE SCALE GENOMIC DNA]</scope>
    <source>
        <strain evidence="4 5">DSM 27267</strain>
    </source>
</reference>
<keyword evidence="2" id="KW-0472">Membrane</keyword>
<evidence type="ECO:0000313" key="5">
    <source>
        <dbReference type="Proteomes" id="UP000240621"/>
    </source>
</evidence>